<evidence type="ECO:0000313" key="3">
    <source>
        <dbReference type="Proteomes" id="UP000436088"/>
    </source>
</evidence>
<keyword evidence="2" id="KW-0418">Kinase</keyword>
<dbReference type="GO" id="GO:0005886">
    <property type="term" value="C:plasma membrane"/>
    <property type="evidence" value="ECO:0007669"/>
    <property type="project" value="InterPro"/>
</dbReference>
<sequence length="331" mass="37202">MEAFSLLKYWRRGEVVAMLCVCTFRRWYCRAAFTVPDEDETEENEDVEEEVVMLKMRSEDQNDGLMENLTMVAPMVIESRLVPIETNSSSESKSPQFPVSLLKSATKFRVFLLRLKKSKLNSAEKIESGSADEPVSRHSKSQNNRAPTTKEFSKDVMQKYLKKVKPLYVRVSRRYGEKLKLSGKLSLGSLNPARHRLRLLRIRVVCKHLGKSRSASSAVAAVPPTPAVSKRSDDSLLQQQDGIQGAILHCKRSFNGCQDSSESSVLPRSVTTRTVCKDSSFCKVKEENQIFVLLKNQRLGPTNALLSAEPSVPALATLLVLCFYGRTPFVH</sequence>
<dbReference type="AlphaFoldDB" id="A0A6A2X4R2"/>
<keyword evidence="2" id="KW-0808">Transferase</keyword>
<comment type="caution">
    <text evidence="2">The sequence shown here is derived from an EMBL/GenBank/DDBJ whole genome shotgun (WGS) entry which is preliminary data.</text>
</comment>
<dbReference type="GO" id="GO:0016301">
    <property type="term" value="F:kinase activity"/>
    <property type="evidence" value="ECO:0007669"/>
    <property type="project" value="UniProtKB-KW"/>
</dbReference>
<proteinExistence type="predicted"/>
<dbReference type="PANTHER" id="PTHR33929">
    <property type="entry name" value="MEMBRANE-ASSOCIATED KINASE REGULATOR 2-RELATED"/>
    <property type="match status" value="1"/>
</dbReference>
<evidence type="ECO:0000313" key="2">
    <source>
        <dbReference type="EMBL" id="KAE8662045.1"/>
    </source>
</evidence>
<dbReference type="EMBL" id="VEPZ02001717">
    <property type="protein sequence ID" value="KAE8662045.1"/>
    <property type="molecule type" value="Genomic_DNA"/>
</dbReference>
<evidence type="ECO:0000256" key="1">
    <source>
        <dbReference type="SAM" id="MobiDB-lite"/>
    </source>
</evidence>
<dbReference type="PANTHER" id="PTHR33929:SF1">
    <property type="entry name" value="MEMBRANE-ASSOCIATED KINASE REGULATOR 2-RELATED"/>
    <property type="match status" value="1"/>
</dbReference>
<protein>
    <submittedName>
        <fullName evidence="2">Membrane-associated kinase regulator 2</fullName>
    </submittedName>
</protein>
<reference evidence="2" key="1">
    <citation type="submission" date="2019-09" db="EMBL/GenBank/DDBJ databases">
        <title>Draft genome information of white flower Hibiscus syriacus.</title>
        <authorList>
            <person name="Kim Y.-M."/>
        </authorList>
    </citation>
    <scope>NUCLEOTIDE SEQUENCE [LARGE SCALE GENOMIC DNA]</scope>
    <source>
        <strain evidence="2">YM2019G1</strain>
    </source>
</reference>
<dbReference type="InterPro" id="IPR039619">
    <property type="entry name" value="MAKR2/5"/>
</dbReference>
<accession>A0A6A2X4R2</accession>
<feature type="region of interest" description="Disordered" evidence="1">
    <location>
        <begin position="123"/>
        <end position="150"/>
    </location>
</feature>
<organism evidence="2 3">
    <name type="scientific">Hibiscus syriacus</name>
    <name type="common">Rose of Sharon</name>
    <dbReference type="NCBI Taxonomy" id="106335"/>
    <lineage>
        <taxon>Eukaryota</taxon>
        <taxon>Viridiplantae</taxon>
        <taxon>Streptophyta</taxon>
        <taxon>Embryophyta</taxon>
        <taxon>Tracheophyta</taxon>
        <taxon>Spermatophyta</taxon>
        <taxon>Magnoliopsida</taxon>
        <taxon>eudicotyledons</taxon>
        <taxon>Gunneridae</taxon>
        <taxon>Pentapetalae</taxon>
        <taxon>rosids</taxon>
        <taxon>malvids</taxon>
        <taxon>Malvales</taxon>
        <taxon>Malvaceae</taxon>
        <taxon>Malvoideae</taxon>
        <taxon>Hibiscus</taxon>
    </lineage>
</organism>
<keyword evidence="3" id="KW-1185">Reference proteome</keyword>
<name>A0A6A2X4R2_HIBSY</name>
<gene>
    <name evidence="2" type="ORF">F3Y22_tig00113721pilonHSYRG00153</name>
</gene>
<dbReference type="Proteomes" id="UP000436088">
    <property type="component" value="Unassembled WGS sequence"/>
</dbReference>